<feature type="compositionally biased region" description="Polar residues" evidence="1">
    <location>
        <begin position="66"/>
        <end position="82"/>
    </location>
</feature>
<proteinExistence type="predicted"/>
<dbReference type="Proteomes" id="UP000218334">
    <property type="component" value="Unassembled WGS sequence"/>
</dbReference>
<organism evidence="2 3">
    <name type="scientific">Armillaria solidipes</name>
    <dbReference type="NCBI Taxonomy" id="1076256"/>
    <lineage>
        <taxon>Eukaryota</taxon>
        <taxon>Fungi</taxon>
        <taxon>Dikarya</taxon>
        <taxon>Basidiomycota</taxon>
        <taxon>Agaricomycotina</taxon>
        <taxon>Agaricomycetes</taxon>
        <taxon>Agaricomycetidae</taxon>
        <taxon>Agaricales</taxon>
        <taxon>Marasmiineae</taxon>
        <taxon>Physalacriaceae</taxon>
        <taxon>Armillaria</taxon>
    </lineage>
</organism>
<feature type="compositionally biased region" description="Polar residues" evidence="1">
    <location>
        <begin position="347"/>
        <end position="361"/>
    </location>
</feature>
<feature type="region of interest" description="Disordered" evidence="1">
    <location>
        <begin position="468"/>
        <end position="595"/>
    </location>
</feature>
<feature type="region of interest" description="Disordered" evidence="1">
    <location>
        <begin position="111"/>
        <end position="177"/>
    </location>
</feature>
<protein>
    <submittedName>
        <fullName evidence="2">HbrB-domain-containing protein</fullName>
    </submittedName>
</protein>
<dbReference type="GO" id="GO:0031932">
    <property type="term" value="C:TORC2 complex"/>
    <property type="evidence" value="ECO:0007669"/>
    <property type="project" value="TreeGrafter"/>
</dbReference>
<accession>A0A2H3C180</accession>
<feature type="region of interest" description="Disordered" evidence="1">
    <location>
        <begin position="1"/>
        <end position="97"/>
    </location>
</feature>
<dbReference type="PANTHER" id="PTHR32428:SF2">
    <property type="entry name" value="TARGET OF RAPAMYCIN COMPLEX 2 SUBUNIT BIT61-RELATED"/>
    <property type="match status" value="1"/>
</dbReference>
<dbReference type="AlphaFoldDB" id="A0A2H3C180"/>
<keyword evidence="3" id="KW-1185">Reference proteome</keyword>
<evidence type="ECO:0000313" key="3">
    <source>
        <dbReference type="Proteomes" id="UP000218334"/>
    </source>
</evidence>
<evidence type="ECO:0000313" key="2">
    <source>
        <dbReference type="EMBL" id="PBK72972.1"/>
    </source>
</evidence>
<dbReference type="Pfam" id="PF08539">
    <property type="entry name" value="HbrB"/>
    <property type="match status" value="1"/>
</dbReference>
<name>A0A2H3C180_9AGAR</name>
<gene>
    <name evidence="2" type="ORF">ARMSODRAFT_909133</name>
</gene>
<dbReference type="EMBL" id="KZ293421">
    <property type="protein sequence ID" value="PBK72972.1"/>
    <property type="molecule type" value="Genomic_DNA"/>
</dbReference>
<feature type="compositionally biased region" description="Low complexity" evidence="1">
    <location>
        <begin position="83"/>
        <end position="97"/>
    </location>
</feature>
<feature type="compositionally biased region" description="Basic and acidic residues" evidence="1">
    <location>
        <begin position="541"/>
        <end position="562"/>
    </location>
</feature>
<dbReference type="GO" id="GO:0038203">
    <property type="term" value="P:TORC2 signaling"/>
    <property type="evidence" value="ECO:0007669"/>
    <property type="project" value="TreeGrafter"/>
</dbReference>
<feature type="region of interest" description="Disordered" evidence="1">
    <location>
        <begin position="341"/>
        <end position="361"/>
    </location>
</feature>
<dbReference type="InterPro" id="IPR013745">
    <property type="entry name" value="Bit61/PRR5"/>
</dbReference>
<sequence>MITGWPRKSHDHGNPGQGSPPTTVGESRSNDSEGNNRGTSPDPTRRRSSSDSATPKQTPVPPSLRILSSSASGVQPESSRSHLFSLSDAPSSLSSSSRKLGLFTDKLSHLAGHHHHGHGHSVMPKPSSLNPALLLHPHGRNPEPVGSPTSPTFPPSPTMSNPNKVHTSPSKASYGRTYDSKLVTREMHRLGNLAHLPSGIPALSQAPSVSSLSLPAPGAMAQASMASTSGSDPWGTLHVHILPLFNGEPLRIPIENLNMLVKAHIATAASSPSKALATLEHDTSELIGSGMRTLNAKLAEKEDDKLVGRIVEIWGFFWDQVLPYVEGALLPLQTDPLLSSLYRTPKRPSSPSRQNNKGSISTSLGASLQLSTQHIDVRAVALRSFRDKVILPLAPRLKARLSMVNRQDNFQETAGYQQPRLQQMLLVLTSQSRYRTPTFSLTAQPPQPSTGEAAVLELLRILRSPTPQFDGRQTVKTSTSRARAPSFLSGGLPRDRRGRIAQKQKGASLPNLVSNTISAGDDGDSSGGETPRIGSGGTSVETEREREREKEREFLEALRSPDPESSNARASVGGWGLGMGHEDSGKIEEEEDEPLDWDQAQAVVERMIGMNSSTPEPAARKRVT</sequence>
<feature type="compositionally biased region" description="Polar residues" evidence="1">
    <location>
        <begin position="17"/>
        <end position="38"/>
    </location>
</feature>
<dbReference type="STRING" id="1076256.A0A2H3C180"/>
<evidence type="ECO:0000256" key="1">
    <source>
        <dbReference type="SAM" id="MobiDB-lite"/>
    </source>
</evidence>
<reference evidence="3" key="1">
    <citation type="journal article" date="2017" name="Nat. Ecol. Evol.">
        <title>Genome expansion and lineage-specific genetic innovations in the forest pathogenic fungi Armillaria.</title>
        <authorList>
            <person name="Sipos G."/>
            <person name="Prasanna A.N."/>
            <person name="Walter M.C."/>
            <person name="O'Connor E."/>
            <person name="Balint B."/>
            <person name="Krizsan K."/>
            <person name="Kiss B."/>
            <person name="Hess J."/>
            <person name="Varga T."/>
            <person name="Slot J."/>
            <person name="Riley R."/>
            <person name="Boka B."/>
            <person name="Rigling D."/>
            <person name="Barry K."/>
            <person name="Lee J."/>
            <person name="Mihaltcheva S."/>
            <person name="LaButti K."/>
            <person name="Lipzen A."/>
            <person name="Waldron R."/>
            <person name="Moloney N.M."/>
            <person name="Sperisen C."/>
            <person name="Kredics L."/>
            <person name="Vagvoelgyi C."/>
            <person name="Patrignani A."/>
            <person name="Fitzpatrick D."/>
            <person name="Nagy I."/>
            <person name="Doyle S."/>
            <person name="Anderson J.B."/>
            <person name="Grigoriev I.V."/>
            <person name="Gueldener U."/>
            <person name="Muensterkoetter M."/>
            <person name="Nagy L.G."/>
        </authorList>
    </citation>
    <scope>NUCLEOTIDE SEQUENCE [LARGE SCALE GENOMIC DNA]</scope>
    <source>
        <strain evidence="3">28-4</strain>
    </source>
</reference>
<dbReference type="PANTHER" id="PTHR32428">
    <property type="entry name" value="TARGET OF RAPAMYCIN COMPLEX 2 SUBUNIT BIT61-RELATED"/>
    <property type="match status" value="1"/>
</dbReference>